<dbReference type="Proteomes" id="UP001482620">
    <property type="component" value="Unassembled WGS sequence"/>
</dbReference>
<accession>A0ABV0SRL7</accession>
<dbReference type="Gene3D" id="1.10.1870.10">
    <property type="entry name" value="Domain 3, Saccharopine reductase"/>
    <property type="match status" value="1"/>
</dbReference>
<proteinExistence type="predicted"/>
<reference evidence="1 2" key="1">
    <citation type="submission" date="2021-06" db="EMBL/GenBank/DDBJ databases">
        <authorList>
            <person name="Palmer J.M."/>
        </authorList>
    </citation>
    <scope>NUCLEOTIDE SEQUENCE [LARGE SCALE GENOMIC DNA]</scope>
    <source>
        <strain evidence="2">if_2019</strain>
        <tissue evidence="1">Muscle</tissue>
    </source>
</reference>
<organism evidence="1 2">
    <name type="scientific">Ilyodon furcidens</name>
    <name type="common">goldbreast splitfin</name>
    <dbReference type="NCBI Taxonomy" id="33524"/>
    <lineage>
        <taxon>Eukaryota</taxon>
        <taxon>Metazoa</taxon>
        <taxon>Chordata</taxon>
        <taxon>Craniata</taxon>
        <taxon>Vertebrata</taxon>
        <taxon>Euteleostomi</taxon>
        <taxon>Actinopterygii</taxon>
        <taxon>Neopterygii</taxon>
        <taxon>Teleostei</taxon>
        <taxon>Neoteleostei</taxon>
        <taxon>Acanthomorphata</taxon>
        <taxon>Ovalentaria</taxon>
        <taxon>Atherinomorphae</taxon>
        <taxon>Cyprinodontiformes</taxon>
        <taxon>Goodeidae</taxon>
        <taxon>Ilyodon</taxon>
    </lineage>
</organism>
<gene>
    <name evidence="1" type="ORF">ILYODFUR_034401</name>
</gene>
<feature type="non-terminal residue" evidence="1">
    <location>
        <position position="1"/>
    </location>
</feature>
<evidence type="ECO:0000313" key="1">
    <source>
        <dbReference type="EMBL" id="MEQ2223204.1"/>
    </source>
</evidence>
<dbReference type="EMBL" id="JAHRIQ010006182">
    <property type="protein sequence ID" value="MEQ2223204.1"/>
    <property type="molecule type" value="Genomic_DNA"/>
</dbReference>
<protein>
    <submittedName>
        <fullName evidence="1">Uncharacterized protein</fullName>
    </submittedName>
</protein>
<comment type="caution">
    <text evidence="1">The sequence shown here is derived from an EMBL/GenBank/DDBJ whole genome shotgun (WGS) entry which is preliminary data.</text>
</comment>
<keyword evidence="2" id="KW-1185">Reference proteome</keyword>
<sequence>GYSKAMGGFIKLGLINSEPSPVLQQPRSAISWKELLCQQMGFSSSISQEAFEEAVYKQIGEDQFRMDALRWCETELATPQTHSPIRTVKH</sequence>
<evidence type="ECO:0000313" key="2">
    <source>
        <dbReference type="Proteomes" id="UP001482620"/>
    </source>
</evidence>
<dbReference type="SUPFAM" id="SSF55347">
    <property type="entry name" value="Glyceraldehyde-3-phosphate dehydrogenase-like, C-terminal domain"/>
    <property type="match status" value="1"/>
</dbReference>
<name>A0ABV0SRL7_9TELE</name>